<name>A0AAV4PRN8_CAEEX</name>
<dbReference type="AlphaFoldDB" id="A0AAV4PRN8"/>
<evidence type="ECO:0000313" key="2">
    <source>
        <dbReference type="Proteomes" id="UP001054945"/>
    </source>
</evidence>
<dbReference type="Proteomes" id="UP001054945">
    <property type="component" value="Unassembled WGS sequence"/>
</dbReference>
<evidence type="ECO:0000313" key="1">
    <source>
        <dbReference type="EMBL" id="GIX99334.1"/>
    </source>
</evidence>
<gene>
    <name evidence="1" type="ORF">CEXT_355851</name>
</gene>
<proteinExistence type="predicted"/>
<protein>
    <submittedName>
        <fullName evidence="1">Uncharacterized protein</fullName>
    </submittedName>
</protein>
<comment type="caution">
    <text evidence="1">The sequence shown here is derived from an EMBL/GenBank/DDBJ whole genome shotgun (WGS) entry which is preliminary data.</text>
</comment>
<dbReference type="EMBL" id="BPLR01005031">
    <property type="protein sequence ID" value="GIX99334.1"/>
    <property type="molecule type" value="Genomic_DNA"/>
</dbReference>
<reference evidence="1 2" key="1">
    <citation type="submission" date="2021-06" db="EMBL/GenBank/DDBJ databases">
        <title>Caerostris extrusa draft genome.</title>
        <authorList>
            <person name="Kono N."/>
            <person name="Arakawa K."/>
        </authorList>
    </citation>
    <scope>NUCLEOTIDE SEQUENCE [LARGE SCALE GENOMIC DNA]</scope>
</reference>
<keyword evidence="2" id="KW-1185">Reference proteome</keyword>
<sequence>MSLHAFVNKIPRTSPCVVRLMFFFPKEFSFENDEDNMHKGDCPSGSIEHFDIQRRQKGFHRLLYENVFDAEKECLFLFMHHKKEC</sequence>
<accession>A0AAV4PRN8</accession>
<organism evidence="1 2">
    <name type="scientific">Caerostris extrusa</name>
    <name type="common">Bark spider</name>
    <name type="synonym">Caerostris bankana</name>
    <dbReference type="NCBI Taxonomy" id="172846"/>
    <lineage>
        <taxon>Eukaryota</taxon>
        <taxon>Metazoa</taxon>
        <taxon>Ecdysozoa</taxon>
        <taxon>Arthropoda</taxon>
        <taxon>Chelicerata</taxon>
        <taxon>Arachnida</taxon>
        <taxon>Araneae</taxon>
        <taxon>Araneomorphae</taxon>
        <taxon>Entelegynae</taxon>
        <taxon>Araneoidea</taxon>
        <taxon>Araneidae</taxon>
        <taxon>Caerostris</taxon>
    </lineage>
</organism>